<dbReference type="Proteomes" id="UP000652761">
    <property type="component" value="Unassembled WGS sequence"/>
</dbReference>
<keyword evidence="3" id="KW-1185">Reference proteome</keyword>
<name>A0A843TLS3_COLES</name>
<sequence>MAAERAQLRDMQQTIQQLTQALLQAAGANTNNNNNRGAGTIIYYKGSVDTPMMVSTQCSKP</sequence>
<evidence type="ECO:0000256" key="1">
    <source>
        <dbReference type="SAM" id="Coils"/>
    </source>
</evidence>
<evidence type="ECO:0000313" key="2">
    <source>
        <dbReference type="EMBL" id="MQL69499.1"/>
    </source>
</evidence>
<reference evidence="2" key="1">
    <citation type="submission" date="2017-07" db="EMBL/GenBank/DDBJ databases">
        <title>Taro Niue Genome Assembly and Annotation.</title>
        <authorList>
            <person name="Atibalentja N."/>
            <person name="Keating K."/>
            <person name="Fields C.J."/>
        </authorList>
    </citation>
    <scope>NUCLEOTIDE SEQUENCE</scope>
    <source>
        <strain evidence="2">Niue_2</strain>
        <tissue evidence="2">Leaf</tissue>
    </source>
</reference>
<proteinExistence type="predicted"/>
<keyword evidence="1" id="KW-0175">Coiled coil</keyword>
<dbReference type="EMBL" id="NMUH01000039">
    <property type="protein sequence ID" value="MQL69499.1"/>
    <property type="molecule type" value="Genomic_DNA"/>
</dbReference>
<evidence type="ECO:0000313" key="3">
    <source>
        <dbReference type="Proteomes" id="UP000652761"/>
    </source>
</evidence>
<comment type="caution">
    <text evidence="2">The sequence shown here is derived from an EMBL/GenBank/DDBJ whole genome shotgun (WGS) entry which is preliminary data.</text>
</comment>
<dbReference type="AlphaFoldDB" id="A0A843TLS3"/>
<gene>
    <name evidence="2" type="ORF">Taro_001824</name>
</gene>
<accession>A0A843TLS3</accession>
<protein>
    <submittedName>
        <fullName evidence="2">Uncharacterized protein</fullName>
    </submittedName>
</protein>
<feature type="coiled-coil region" evidence="1">
    <location>
        <begin position="1"/>
        <end position="28"/>
    </location>
</feature>
<organism evidence="2 3">
    <name type="scientific">Colocasia esculenta</name>
    <name type="common">Wild taro</name>
    <name type="synonym">Arum esculentum</name>
    <dbReference type="NCBI Taxonomy" id="4460"/>
    <lineage>
        <taxon>Eukaryota</taxon>
        <taxon>Viridiplantae</taxon>
        <taxon>Streptophyta</taxon>
        <taxon>Embryophyta</taxon>
        <taxon>Tracheophyta</taxon>
        <taxon>Spermatophyta</taxon>
        <taxon>Magnoliopsida</taxon>
        <taxon>Liliopsida</taxon>
        <taxon>Araceae</taxon>
        <taxon>Aroideae</taxon>
        <taxon>Colocasieae</taxon>
        <taxon>Colocasia</taxon>
    </lineage>
</organism>